<evidence type="ECO:0000313" key="4">
    <source>
        <dbReference type="Proteomes" id="UP000267223"/>
    </source>
</evidence>
<dbReference type="InterPro" id="IPR003615">
    <property type="entry name" value="HNH_nuc"/>
</dbReference>
<dbReference type="Proteomes" id="UP000267223">
    <property type="component" value="Unassembled WGS sequence"/>
</dbReference>
<dbReference type="GO" id="GO:0003964">
    <property type="term" value="F:RNA-directed DNA polymerase activity"/>
    <property type="evidence" value="ECO:0007669"/>
    <property type="project" value="UniProtKB-KW"/>
</dbReference>
<dbReference type="InterPro" id="IPR043502">
    <property type="entry name" value="DNA/RNA_pol_sf"/>
</dbReference>
<keyword evidence="3" id="KW-0695">RNA-directed DNA polymerase</keyword>
<keyword evidence="4" id="KW-1185">Reference proteome</keyword>
<feature type="domain" description="Reverse transcriptase" evidence="2">
    <location>
        <begin position="91"/>
        <end position="350"/>
    </location>
</feature>
<dbReference type="AlphaFoldDB" id="A0A3M9NRH0"/>
<dbReference type="InterPro" id="IPR025960">
    <property type="entry name" value="RVT_N"/>
</dbReference>
<evidence type="ECO:0000313" key="3">
    <source>
        <dbReference type="EMBL" id="RNI39897.1"/>
    </source>
</evidence>
<gene>
    <name evidence="3" type="primary">ltrA</name>
    <name evidence="3" type="ORF">EFY79_00915</name>
</gene>
<dbReference type="PROSITE" id="PS50878">
    <property type="entry name" value="RT_POL"/>
    <property type="match status" value="1"/>
</dbReference>
<dbReference type="InterPro" id="IPR000477">
    <property type="entry name" value="RT_dom"/>
</dbReference>
<dbReference type="Pfam" id="PF00078">
    <property type="entry name" value="RVT_1"/>
    <property type="match status" value="1"/>
</dbReference>
<dbReference type="PANTHER" id="PTHR34047:SF10">
    <property type="entry name" value="GROUP II INTRON-ASSOCIATED OPEN READING FRAME"/>
    <property type="match status" value="1"/>
</dbReference>
<dbReference type="SUPFAM" id="SSF56672">
    <property type="entry name" value="DNA/RNA polymerases"/>
    <property type="match status" value="1"/>
</dbReference>
<dbReference type="NCBIfam" id="TIGR04416">
    <property type="entry name" value="group_II_RT_mat"/>
    <property type="match status" value="1"/>
</dbReference>
<dbReference type="CDD" id="cd01651">
    <property type="entry name" value="RT_G2_intron"/>
    <property type="match status" value="1"/>
</dbReference>
<dbReference type="InterPro" id="IPR051083">
    <property type="entry name" value="GrpII_Intron_Splice-Mob/Def"/>
</dbReference>
<dbReference type="CDD" id="cd00085">
    <property type="entry name" value="HNHc"/>
    <property type="match status" value="1"/>
</dbReference>
<sequence length="576" mass="68005">MKVTTMLKEIRWEDLDWKQIEQAVFRKQNQMYRAALASNIPEVRRLQRDLLKDPYAKLLSVKRVTSENTGRNTPGVDREIIRSDEERLQLASKLNLSKDYKAKPLKRIYIPKSNGKQRPLGIPTIEDRAYQALVKIALEPEWEAKFSENSYGFRPGRSAHDATMAVWHNLKLRKGEVTVLDADIEGCFDNLNHEFILGRLEGCSSNMLRAIRQWFKCGYIESDMFFATQSGTPQGGVISPLLCNIGLWGLDFEIYDHLIATHRRGERNLKPYVAFCCNVKKKVKEHSPAVGFVQYADDFVIIGENKDYINRVMEVLPTILAKRGLKLSPTKTRVVDFYKGESFKFLGFTFDKWKSGKHDKEYKVTFYADPDKVYSFCKKIREWTKMIRLFEYSNLDELSYKANHLRMMVNGWLNYYKWAMDASHSFRKLRWEFHNILYKAYEDVHKHRSSWHDFQRRYIVRTERKGRTVDRFKFGEVVFDIFDVSANVTWKKVQGARSPFDGDTEYWGTRNSILSGIMTEKIYKQQKGLCPLCNSKLNWFESWERHRKNGDKYDNRLSNIQLVHLRCHRKELYRIK</sequence>
<organism evidence="3 4">
    <name type="scientific">Hanamia caeni</name>
    <dbReference type="NCBI Taxonomy" id="2294116"/>
    <lineage>
        <taxon>Bacteria</taxon>
        <taxon>Pseudomonadati</taxon>
        <taxon>Bacteroidota</taxon>
        <taxon>Chitinophagia</taxon>
        <taxon>Chitinophagales</taxon>
        <taxon>Chitinophagaceae</taxon>
        <taxon>Hanamia</taxon>
    </lineage>
</organism>
<accession>A0A3M9NRH0</accession>
<evidence type="ECO:0000256" key="1">
    <source>
        <dbReference type="ARBA" id="ARBA00034120"/>
    </source>
</evidence>
<keyword evidence="3" id="KW-0808">Transferase</keyword>
<dbReference type="OrthoDB" id="9780724at2"/>
<keyword evidence="3" id="KW-0548">Nucleotidyltransferase</keyword>
<dbReference type="PANTHER" id="PTHR34047">
    <property type="entry name" value="NUCLEAR INTRON MATURASE 1, MITOCHONDRIAL-RELATED"/>
    <property type="match status" value="1"/>
</dbReference>
<reference evidence="3 4" key="1">
    <citation type="submission" date="2018-11" db="EMBL/GenBank/DDBJ databases">
        <title>Draft genome sequence of Ferruginibacter sp. BO-59.</title>
        <authorList>
            <person name="Im W.T."/>
        </authorList>
    </citation>
    <scope>NUCLEOTIDE SEQUENCE [LARGE SCALE GENOMIC DNA]</scope>
    <source>
        <strain evidence="3 4">BO-59</strain>
    </source>
</reference>
<comment type="similarity">
    <text evidence="1">Belongs to the bacterial reverse transcriptase family.</text>
</comment>
<comment type="caution">
    <text evidence="3">The sequence shown here is derived from an EMBL/GenBank/DDBJ whole genome shotgun (WGS) entry which is preliminary data.</text>
</comment>
<dbReference type="Pfam" id="PF13655">
    <property type="entry name" value="RVT_N"/>
    <property type="match status" value="1"/>
</dbReference>
<dbReference type="RefSeq" id="WP_123118788.1">
    <property type="nucleotide sequence ID" value="NZ_RJJR01000001.1"/>
</dbReference>
<dbReference type="EMBL" id="RJJR01000001">
    <property type="protein sequence ID" value="RNI39897.1"/>
    <property type="molecule type" value="Genomic_DNA"/>
</dbReference>
<dbReference type="InterPro" id="IPR030931">
    <property type="entry name" value="Group_II_RT_mat"/>
</dbReference>
<evidence type="ECO:0000259" key="2">
    <source>
        <dbReference type="PROSITE" id="PS50878"/>
    </source>
</evidence>
<dbReference type="EC" id="2.7.7.49" evidence="3"/>
<protein>
    <submittedName>
        <fullName evidence="3">Group II intron reverse transcriptase/maturase</fullName>
        <ecNumber evidence="3">2.7.7.49</ecNumber>
    </submittedName>
</protein>
<proteinExistence type="inferred from homology"/>
<name>A0A3M9NRH0_9BACT</name>